<dbReference type="EMBL" id="LAZR01049080">
    <property type="protein sequence ID" value="KKK90489.1"/>
    <property type="molecule type" value="Genomic_DNA"/>
</dbReference>
<protein>
    <submittedName>
        <fullName evidence="1">Uncharacterized protein</fullName>
    </submittedName>
</protein>
<gene>
    <name evidence="1" type="ORF">LCGC14_2722500</name>
</gene>
<proteinExistence type="predicted"/>
<dbReference type="AlphaFoldDB" id="A0A0F9BIU7"/>
<evidence type="ECO:0000313" key="1">
    <source>
        <dbReference type="EMBL" id="KKK90489.1"/>
    </source>
</evidence>
<sequence length="56" mass="6518">MKECKHKFEPRYSKEWSTDVKDTVSSKAAWRGLDGRAYLKKETYVCDICIKCGAKK</sequence>
<accession>A0A0F9BIU7</accession>
<comment type="caution">
    <text evidence="1">The sequence shown here is derived from an EMBL/GenBank/DDBJ whole genome shotgun (WGS) entry which is preliminary data.</text>
</comment>
<organism evidence="1">
    <name type="scientific">marine sediment metagenome</name>
    <dbReference type="NCBI Taxonomy" id="412755"/>
    <lineage>
        <taxon>unclassified sequences</taxon>
        <taxon>metagenomes</taxon>
        <taxon>ecological metagenomes</taxon>
    </lineage>
</organism>
<name>A0A0F9BIU7_9ZZZZ</name>
<reference evidence="1" key="1">
    <citation type="journal article" date="2015" name="Nature">
        <title>Complex archaea that bridge the gap between prokaryotes and eukaryotes.</title>
        <authorList>
            <person name="Spang A."/>
            <person name="Saw J.H."/>
            <person name="Jorgensen S.L."/>
            <person name="Zaremba-Niedzwiedzka K."/>
            <person name="Martijn J."/>
            <person name="Lind A.E."/>
            <person name="van Eijk R."/>
            <person name="Schleper C."/>
            <person name="Guy L."/>
            <person name="Ettema T.J."/>
        </authorList>
    </citation>
    <scope>NUCLEOTIDE SEQUENCE</scope>
</reference>